<keyword evidence="2 3" id="KW-0175">Coiled coil</keyword>
<feature type="coiled-coil region" evidence="3">
    <location>
        <begin position="24"/>
        <end position="127"/>
    </location>
</feature>
<reference evidence="5" key="2">
    <citation type="submission" date="2025-09" db="UniProtKB">
        <authorList>
            <consortium name="Ensembl"/>
        </authorList>
    </citation>
    <scope>IDENTIFICATION</scope>
</reference>
<feature type="region of interest" description="Disordered" evidence="4">
    <location>
        <begin position="373"/>
        <end position="395"/>
    </location>
</feature>
<dbReference type="GeneTree" id="ENSGT00390000015958"/>
<dbReference type="PANTHER" id="PTHR21682">
    <property type="entry name" value="COILED-COIL DOMAIN-CONTAINING PROTEIN 149"/>
    <property type="match status" value="1"/>
</dbReference>
<sequence length="463" mass="50861">MNSSKRSESDWQGLVSEVNLAQLLRNARERGKQLAEEVKELNQRLAEAQGDNKLLRMTITRQRLGDEEVGARHFPAHEREDLVHQLEKAGLQMEELENSVKALTDELEDVKAERGVFSEKAERLNLELNHILGGHETRIIDVDALCMENRYLHERFNQVQEEVNLLKSNIMKYKTALERRKSSKLSGKSNSSALTGVLSAKQVQELLSEEQGCSLPATPQSISDLKSLATALLETIHEKNLVIQHQRHTNRILGNRVAELERKLKTLEVSGLWSLPGGRDNIMLSESQRPELLSPSITPCPPQPHTHAATQPPKDDRMGASSWERATAGGDFGADGVGGEGAPEPSDGAEANCICLSDRRGVEIVTLSEEQAAAELDEGQSPVEEEGHEVKVDEDEELGSTVEEGEEAALALDAPPLVAESDLGNLPQLPVRQTTINDTLEAGHSTCHDQAVEPTGLPDTRCL</sequence>
<dbReference type="InterPro" id="IPR019179">
    <property type="entry name" value="CC149"/>
</dbReference>
<reference evidence="5" key="1">
    <citation type="submission" date="2025-08" db="UniProtKB">
        <authorList>
            <consortium name="Ensembl"/>
        </authorList>
    </citation>
    <scope>IDENTIFICATION</scope>
</reference>
<dbReference type="PANTHER" id="PTHR21682:SF2">
    <property type="entry name" value="COILED-COIL DOMAIN-CONTAINING PROTEIN 149"/>
    <property type="match status" value="1"/>
</dbReference>
<evidence type="ECO:0000256" key="1">
    <source>
        <dbReference type="ARBA" id="ARBA00005872"/>
    </source>
</evidence>
<accession>A0A673VVR5</accession>
<evidence type="ECO:0000256" key="2">
    <source>
        <dbReference type="ARBA" id="ARBA00023054"/>
    </source>
</evidence>
<evidence type="ECO:0000313" key="6">
    <source>
        <dbReference type="Proteomes" id="UP000472277"/>
    </source>
</evidence>
<evidence type="ECO:0000313" key="5">
    <source>
        <dbReference type="Ensembl" id="ENSSTUP00000004194.1"/>
    </source>
</evidence>
<protein>
    <submittedName>
        <fullName evidence="5">Coiled-coil domain containing 149a</fullName>
    </submittedName>
</protein>
<organism evidence="5 6">
    <name type="scientific">Salmo trutta</name>
    <name type="common">Brown trout</name>
    <dbReference type="NCBI Taxonomy" id="8032"/>
    <lineage>
        <taxon>Eukaryota</taxon>
        <taxon>Metazoa</taxon>
        <taxon>Chordata</taxon>
        <taxon>Craniata</taxon>
        <taxon>Vertebrata</taxon>
        <taxon>Euteleostomi</taxon>
        <taxon>Actinopterygii</taxon>
        <taxon>Neopterygii</taxon>
        <taxon>Teleostei</taxon>
        <taxon>Protacanthopterygii</taxon>
        <taxon>Salmoniformes</taxon>
        <taxon>Salmonidae</taxon>
        <taxon>Salmoninae</taxon>
        <taxon>Salmo</taxon>
    </lineage>
</organism>
<evidence type="ECO:0000256" key="3">
    <source>
        <dbReference type="SAM" id="Coils"/>
    </source>
</evidence>
<gene>
    <name evidence="5" type="primary">CCDC149</name>
    <name evidence="5" type="synonym">ccdc149a</name>
</gene>
<comment type="similarity">
    <text evidence="1">Belongs to the CCDC149 family.</text>
</comment>
<name>A0A673VVR5_SALTR</name>
<dbReference type="Ensembl" id="ENSSTUT00000004448.1">
    <property type="protein sequence ID" value="ENSSTUP00000004194.1"/>
    <property type="gene ID" value="ENSSTUG00000001799.1"/>
</dbReference>
<dbReference type="AlphaFoldDB" id="A0A673VVR5"/>
<keyword evidence="6" id="KW-1185">Reference proteome</keyword>
<dbReference type="Proteomes" id="UP000472277">
    <property type="component" value="Chromosome 5"/>
</dbReference>
<feature type="compositionally biased region" description="Gly residues" evidence="4">
    <location>
        <begin position="330"/>
        <end position="341"/>
    </location>
</feature>
<dbReference type="Pfam" id="PF09789">
    <property type="entry name" value="CC149"/>
    <property type="match status" value="1"/>
</dbReference>
<feature type="region of interest" description="Disordered" evidence="4">
    <location>
        <begin position="289"/>
        <end position="348"/>
    </location>
</feature>
<proteinExistence type="inferred from homology"/>
<evidence type="ECO:0000256" key="4">
    <source>
        <dbReference type="SAM" id="MobiDB-lite"/>
    </source>
</evidence>
<feature type="compositionally biased region" description="Acidic residues" evidence="4">
    <location>
        <begin position="375"/>
        <end position="395"/>
    </location>
</feature>